<evidence type="ECO:0000259" key="8">
    <source>
        <dbReference type="Pfam" id="PF04104"/>
    </source>
</evidence>
<gene>
    <name evidence="7 9" type="primary">priL</name>
    <name evidence="9" type="ORF">MNV_1560005</name>
</gene>
<evidence type="ECO:0000256" key="2">
    <source>
        <dbReference type="ARBA" id="ARBA00022515"/>
    </source>
</evidence>
<accession>A0A284VLD0</accession>
<feature type="binding site" evidence="7">
    <location>
        <position position="309"/>
    </location>
    <ligand>
        <name>[4Fe-4S] cluster</name>
        <dbReference type="ChEBI" id="CHEBI:49883"/>
    </ligand>
</feature>
<keyword evidence="9" id="KW-0548">Nucleotidyltransferase</keyword>
<dbReference type="RefSeq" id="WP_096204324.1">
    <property type="nucleotide sequence ID" value="NZ_FZMP01000064.1"/>
</dbReference>
<dbReference type="GO" id="GO:0003899">
    <property type="term" value="F:DNA-directed RNA polymerase activity"/>
    <property type="evidence" value="ECO:0007669"/>
    <property type="project" value="InterPro"/>
</dbReference>
<keyword evidence="9" id="KW-0808">Transferase</keyword>
<feature type="binding site" evidence="7">
    <location>
        <position position="316"/>
    </location>
    <ligand>
        <name>[4Fe-4S] cluster</name>
        <dbReference type="ChEBI" id="CHEBI:49883"/>
    </ligand>
</feature>
<dbReference type="GO" id="GO:1990077">
    <property type="term" value="C:primosome complex"/>
    <property type="evidence" value="ECO:0007669"/>
    <property type="project" value="UniProtKB-KW"/>
</dbReference>
<organism evidence="9 10">
    <name type="scientific">Candidatus Methanoperedens nitratireducens</name>
    <dbReference type="NCBI Taxonomy" id="1392998"/>
    <lineage>
        <taxon>Archaea</taxon>
        <taxon>Methanobacteriati</taxon>
        <taxon>Methanobacteriota</taxon>
        <taxon>Stenosarchaea group</taxon>
        <taxon>Methanomicrobia</taxon>
        <taxon>Methanosarcinales</taxon>
        <taxon>ANME-2 cluster</taxon>
        <taxon>Candidatus Methanoperedentaceae</taxon>
        <taxon>Candidatus Methanoperedens</taxon>
    </lineage>
</organism>
<dbReference type="AlphaFoldDB" id="A0A284VLD0"/>
<dbReference type="GO" id="GO:0006269">
    <property type="term" value="P:DNA replication, synthesis of primer"/>
    <property type="evidence" value="ECO:0007669"/>
    <property type="project" value="UniProtKB-UniRule"/>
</dbReference>
<dbReference type="PANTHER" id="PTHR10537">
    <property type="entry name" value="DNA PRIMASE LARGE SUBUNIT"/>
    <property type="match status" value="1"/>
</dbReference>
<feature type="domain" description="DNA primase large subunit C-terminal" evidence="8">
    <location>
        <begin position="221"/>
        <end position="309"/>
    </location>
</feature>
<keyword evidence="5 7" id="KW-0408">Iron</keyword>
<dbReference type="SUPFAM" id="SSF140914">
    <property type="entry name" value="PriB N-terminal domain-like"/>
    <property type="match status" value="1"/>
</dbReference>
<dbReference type="Proteomes" id="UP000218615">
    <property type="component" value="Unassembled WGS sequence"/>
</dbReference>
<protein>
    <recommendedName>
        <fullName evidence="7">DNA primase large subunit PriL</fullName>
    </recommendedName>
</protein>
<dbReference type="GO" id="GO:0046872">
    <property type="term" value="F:metal ion binding"/>
    <property type="evidence" value="ECO:0007669"/>
    <property type="project" value="UniProtKB-KW"/>
</dbReference>
<evidence type="ECO:0000256" key="3">
    <source>
        <dbReference type="ARBA" id="ARBA00022705"/>
    </source>
</evidence>
<dbReference type="EMBL" id="FZMP01000064">
    <property type="protein sequence ID" value="SNQ60052.1"/>
    <property type="molecule type" value="Genomic_DNA"/>
</dbReference>
<dbReference type="HAMAP" id="MF_00701">
    <property type="entry name" value="DNA_primase_lrg_arc"/>
    <property type="match status" value="1"/>
</dbReference>
<evidence type="ECO:0000313" key="10">
    <source>
        <dbReference type="Proteomes" id="UP000218615"/>
    </source>
</evidence>
<keyword evidence="6 7" id="KW-0411">Iron-sulfur</keyword>
<dbReference type="PANTHER" id="PTHR10537:SF3">
    <property type="entry name" value="DNA PRIMASE LARGE SUBUNIT"/>
    <property type="match status" value="1"/>
</dbReference>
<evidence type="ECO:0000256" key="7">
    <source>
        <dbReference type="HAMAP-Rule" id="MF_00701"/>
    </source>
</evidence>
<dbReference type="Pfam" id="PF04104">
    <property type="entry name" value="DNA_primase_lrg"/>
    <property type="match status" value="1"/>
</dbReference>
<comment type="similarity">
    <text evidence="7">Belongs to the eukaryotic-type primase large subunit family.</text>
</comment>
<sequence length="343" mass="39734">MDVFGFAYFPFIHGALKYVESLDFKLDELFYDKAFEKVRERGKERVLQAIRDGVLEHEVSDRISAEKELLSYPVARILVSCINDGYLIRRYALAEAKSSYEQIKKLQDDVLKELAFDFDINCDIEDHAYAMHFSDYIRYASAIHEKEWKLINRKMNRGKVHLAREEFSRILEEAIRKRIESSLPVEVPDDIISALETYLEEIRSSLSARKSEFSIEEFREIMPDCFPPCMVHSLSNAQAGVNLAHSTRFALTSFLLNIGMNVEGIIELFKVSPDFDEERTRYQVMHIQGSTGTVYKSPSCATMTTYGNCFGKEPLCERISHPLGYYRKKAWILKKEKIAEKPE</sequence>
<dbReference type="Pfam" id="PF26466">
    <property type="entry name" value="DNA_primase_lrg_N"/>
    <property type="match status" value="1"/>
</dbReference>
<keyword evidence="10" id="KW-1185">Reference proteome</keyword>
<evidence type="ECO:0000256" key="1">
    <source>
        <dbReference type="ARBA" id="ARBA00022485"/>
    </source>
</evidence>
<comment type="cofactor">
    <cofactor evidence="7">
        <name>[4Fe-4S] cluster</name>
        <dbReference type="ChEBI" id="CHEBI:49883"/>
    </cofactor>
    <text evidence="7">Binds 1 [4Fe-4S] cluster.</text>
</comment>
<keyword evidence="4 7" id="KW-0479">Metal-binding</keyword>
<dbReference type="GO" id="GO:0051539">
    <property type="term" value="F:4 iron, 4 sulfur cluster binding"/>
    <property type="evidence" value="ECO:0007669"/>
    <property type="project" value="UniProtKB-UniRule"/>
</dbReference>
<proteinExistence type="inferred from homology"/>
<evidence type="ECO:0000256" key="5">
    <source>
        <dbReference type="ARBA" id="ARBA00023004"/>
    </source>
</evidence>
<keyword evidence="2 7" id="KW-0639">Primosome</keyword>
<comment type="function">
    <text evidence="7">Regulatory subunit of DNA primase, an RNA polymerase that catalyzes the synthesis of short RNA molecules used as primers for DNA polymerase during DNA replication. Stabilizes and modulates the activity of the small subunit, increasing the rate of DNA synthesis, and conferring RNA synthesis capability. The DNA polymerase activity may enable DNA primase to also catalyze primer extension after primer synthesis. May also play a role in DNA repair.</text>
</comment>
<comment type="subunit">
    <text evidence="7">Heterodimer of a small subunit (PriS) and a large subunit (PriL).</text>
</comment>
<dbReference type="CDD" id="cd06560">
    <property type="entry name" value="PriL"/>
    <property type="match status" value="1"/>
</dbReference>
<evidence type="ECO:0000313" key="9">
    <source>
        <dbReference type="EMBL" id="SNQ60052.1"/>
    </source>
</evidence>
<evidence type="ECO:0000256" key="4">
    <source>
        <dbReference type="ARBA" id="ARBA00022723"/>
    </source>
</evidence>
<dbReference type="InterPro" id="IPR023642">
    <property type="entry name" value="DNA_primase_lsu_PriL"/>
</dbReference>
<feature type="binding site" evidence="7">
    <location>
        <position position="300"/>
    </location>
    <ligand>
        <name>[4Fe-4S] cluster</name>
        <dbReference type="ChEBI" id="CHEBI:49883"/>
    </ligand>
</feature>
<dbReference type="NCBIfam" id="NF002588">
    <property type="entry name" value="PRK02249.1-2"/>
    <property type="match status" value="1"/>
</dbReference>
<feature type="binding site" evidence="7">
    <location>
        <position position="229"/>
    </location>
    <ligand>
        <name>[4Fe-4S] cluster</name>
        <dbReference type="ChEBI" id="CHEBI:49883"/>
    </ligand>
</feature>
<keyword evidence="3 7" id="KW-0235">DNA replication</keyword>
<name>A0A284VLD0_9EURY</name>
<evidence type="ECO:0000256" key="6">
    <source>
        <dbReference type="ARBA" id="ARBA00023014"/>
    </source>
</evidence>
<dbReference type="GO" id="GO:0006270">
    <property type="term" value="P:DNA replication initiation"/>
    <property type="evidence" value="ECO:0007669"/>
    <property type="project" value="TreeGrafter"/>
</dbReference>
<reference evidence="10" key="1">
    <citation type="submission" date="2017-06" db="EMBL/GenBank/DDBJ databases">
        <authorList>
            <person name="Cremers G."/>
        </authorList>
    </citation>
    <scope>NUCLEOTIDE SEQUENCE [LARGE SCALE GENOMIC DNA]</scope>
</reference>
<keyword evidence="1 7" id="KW-0004">4Fe-4S</keyword>
<dbReference type="OrthoDB" id="46081at2157"/>
<dbReference type="InterPro" id="IPR058560">
    <property type="entry name" value="DNA_primase_C"/>
</dbReference>
<dbReference type="InterPro" id="IPR007238">
    <property type="entry name" value="DNA_primase_lsu_euk/arc"/>
</dbReference>